<accession>A0A830EQH2</accession>
<evidence type="ECO:0000313" key="3">
    <source>
        <dbReference type="EMBL" id="GGJ13949.1"/>
    </source>
</evidence>
<evidence type="ECO:0000256" key="1">
    <source>
        <dbReference type="SAM" id="MobiDB-lite"/>
    </source>
</evidence>
<feature type="region of interest" description="Disordered" evidence="1">
    <location>
        <begin position="1"/>
        <end position="35"/>
    </location>
</feature>
<evidence type="ECO:0008006" key="5">
    <source>
        <dbReference type="Google" id="ProtNLM"/>
    </source>
</evidence>
<dbReference type="Proteomes" id="UP000653099">
    <property type="component" value="Unassembled WGS sequence"/>
</dbReference>
<organism evidence="3 4">
    <name type="scientific">Halobellus salinus</name>
    <dbReference type="NCBI Taxonomy" id="931585"/>
    <lineage>
        <taxon>Archaea</taxon>
        <taxon>Methanobacteriati</taxon>
        <taxon>Methanobacteriota</taxon>
        <taxon>Stenosarchaea group</taxon>
        <taxon>Halobacteria</taxon>
        <taxon>Halobacteriales</taxon>
        <taxon>Haloferacaceae</taxon>
        <taxon>Halobellus</taxon>
    </lineage>
</organism>
<reference evidence="3" key="2">
    <citation type="submission" date="2020-09" db="EMBL/GenBank/DDBJ databases">
        <authorList>
            <person name="Sun Q."/>
            <person name="Ohkuma M."/>
        </authorList>
    </citation>
    <scope>NUCLEOTIDE SEQUENCE</scope>
    <source>
        <strain evidence="3">JCM 14359</strain>
    </source>
</reference>
<proteinExistence type="predicted"/>
<evidence type="ECO:0000313" key="4">
    <source>
        <dbReference type="Proteomes" id="UP000653099"/>
    </source>
</evidence>
<protein>
    <recommendedName>
        <fullName evidence="5">Cytochrome oxidase</fullName>
    </recommendedName>
</protein>
<evidence type="ECO:0000256" key="2">
    <source>
        <dbReference type="SAM" id="Phobius"/>
    </source>
</evidence>
<keyword evidence="4" id="KW-1185">Reference proteome</keyword>
<name>A0A830EQH2_9EURY</name>
<comment type="caution">
    <text evidence="3">The sequence shown here is derived from an EMBL/GenBank/DDBJ whole genome shotgun (WGS) entry which is preliminary data.</text>
</comment>
<dbReference type="AlphaFoldDB" id="A0A830EQH2"/>
<keyword evidence="2" id="KW-1133">Transmembrane helix</keyword>
<sequence>MNEGMVSADDGATHGDLERSVSAPPDQADVDRTLSHEEFDPKGTLALILVYFAILVGMWVFMYFVEFLGNGLTVVG</sequence>
<feature type="transmembrane region" description="Helical" evidence="2">
    <location>
        <begin position="45"/>
        <end position="65"/>
    </location>
</feature>
<keyword evidence="2" id="KW-0472">Membrane</keyword>
<dbReference type="EMBL" id="BMOC01000018">
    <property type="protein sequence ID" value="GGJ13949.1"/>
    <property type="molecule type" value="Genomic_DNA"/>
</dbReference>
<reference evidence="3" key="1">
    <citation type="journal article" date="2014" name="Int. J. Syst. Evol. Microbiol.">
        <title>Complete genome sequence of Corynebacterium casei LMG S-19264T (=DSM 44701T), isolated from a smear-ripened cheese.</title>
        <authorList>
            <consortium name="US DOE Joint Genome Institute (JGI-PGF)"/>
            <person name="Walter F."/>
            <person name="Albersmeier A."/>
            <person name="Kalinowski J."/>
            <person name="Ruckert C."/>
        </authorList>
    </citation>
    <scope>NUCLEOTIDE SEQUENCE</scope>
    <source>
        <strain evidence="3">JCM 14359</strain>
    </source>
</reference>
<keyword evidence="2" id="KW-0812">Transmembrane</keyword>
<gene>
    <name evidence="3" type="ORF">GCM10008995_24750</name>
</gene>